<comment type="caution">
    <text evidence="6">The sequence shown here is derived from an EMBL/GenBank/DDBJ whole genome shotgun (WGS) entry which is preliminary data.</text>
</comment>
<evidence type="ECO:0000256" key="1">
    <source>
        <dbReference type="ARBA" id="ARBA00022722"/>
    </source>
</evidence>
<dbReference type="RefSeq" id="WP_233730905.1">
    <property type="nucleotide sequence ID" value="NZ_JAJVCN010000003.1"/>
</dbReference>
<evidence type="ECO:0000256" key="2">
    <source>
        <dbReference type="ARBA" id="ARBA00022723"/>
    </source>
</evidence>
<name>A0ABS8ZSC3_9PSEU</name>
<evidence type="ECO:0000313" key="7">
    <source>
        <dbReference type="Proteomes" id="UP001521150"/>
    </source>
</evidence>
<keyword evidence="4" id="KW-0460">Magnesium</keyword>
<organism evidence="6 7">
    <name type="scientific">Kibdelosporangium philippinense</name>
    <dbReference type="NCBI Taxonomy" id="211113"/>
    <lineage>
        <taxon>Bacteria</taxon>
        <taxon>Bacillati</taxon>
        <taxon>Actinomycetota</taxon>
        <taxon>Actinomycetes</taxon>
        <taxon>Pseudonocardiales</taxon>
        <taxon>Pseudonocardiaceae</taxon>
        <taxon>Kibdelosporangium</taxon>
    </lineage>
</organism>
<evidence type="ECO:0000259" key="5">
    <source>
        <dbReference type="Pfam" id="PF01850"/>
    </source>
</evidence>
<dbReference type="Pfam" id="PF01850">
    <property type="entry name" value="PIN"/>
    <property type="match status" value="1"/>
</dbReference>
<evidence type="ECO:0000256" key="4">
    <source>
        <dbReference type="ARBA" id="ARBA00022842"/>
    </source>
</evidence>
<dbReference type="EMBL" id="JAJVCN010000003">
    <property type="protein sequence ID" value="MCE7009506.1"/>
    <property type="molecule type" value="Genomic_DNA"/>
</dbReference>
<sequence length="128" mass="13727">MTLILDSEGLSKAVLRDRELTAWLVAAREADERVVTSAATLVEVIHPRISRPAFEWVISKLSVEPVTTEIAKQASILLHQAGLHGHKHAIDAMVAATALAAKGPTTILTSDPEDLAMLCGDRVTVVKV</sequence>
<reference evidence="6 7" key="1">
    <citation type="submission" date="2021-12" db="EMBL/GenBank/DDBJ databases">
        <title>Genome sequence of Kibdelosporangium philippinense ATCC 49844.</title>
        <authorList>
            <person name="Fedorov E.A."/>
            <person name="Omeragic M."/>
            <person name="Shalygina K.F."/>
            <person name="Maclea K.S."/>
        </authorList>
    </citation>
    <scope>NUCLEOTIDE SEQUENCE [LARGE SCALE GENOMIC DNA]</scope>
    <source>
        <strain evidence="6 7">ATCC 49844</strain>
    </source>
</reference>
<keyword evidence="3" id="KW-0378">Hydrolase</keyword>
<proteinExistence type="predicted"/>
<dbReference type="Proteomes" id="UP001521150">
    <property type="component" value="Unassembled WGS sequence"/>
</dbReference>
<dbReference type="InterPro" id="IPR002716">
    <property type="entry name" value="PIN_dom"/>
</dbReference>
<dbReference type="SUPFAM" id="SSF88723">
    <property type="entry name" value="PIN domain-like"/>
    <property type="match status" value="1"/>
</dbReference>
<evidence type="ECO:0000313" key="6">
    <source>
        <dbReference type="EMBL" id="MCE7009506.1"/>
    </source>
</evidence>
<keyword evidence="1" id="KW-0540">Nuclease</keyword>
<gene>
    <name evidence="6" type="ORF">LWC34_42865</name>
</gene>
<accession>A0ABS8ZSC3</accession>
<keyword evidence="7" id="KW-1185">Reference proteome</keyword>
<protein>
    <submittedName>
        <fullName evidence="6">PIN domain-containing protein</fullName>
    </submittedName>
</protein>
<feature type="domain" description="PIN" evidence="5">
    <location>
        <begin position="4"/>
        <end position="112"/>
    </location>
</feature>
<dbReference type="Gene3D" id="3.40.50.1010">
    <property type="entry name" value="5'-nuclease"/>
    <property type="match status" value="1"/>
</dbReference>
<evidence type="ECO:0000256" key="3">
    <source>
        <dbReference type="ARBA" id="ARBA00022801"/>
    </source>
</evidence>
<keyword evidence="2" id="KW-0479">Metal-binding</keyword>
<dbReference type="InterPro" id="IPR029060">
    <property type="entry name" value="PIN-like_dom_sf"/>
</dbReference>